<dbReference type="InterPro" id="IPR019539">
    <property type="entry name" value="GalKase_N"/>
</dbReference>
<dbReference type="PANTHER" id="PTHR10457">
    <property type="entry name" value="MEVALONATE KINASE/GALACTOKINASE"/>
    <property type="match status" value="1"/>
</dbReference>
<keyword evidence="15" id="KW-1185">Reference proteome</keyword>
<feature type="domain" description="Galactokinase N-terminal" evidence="13">
    <location>
        <begin position="36"/>
        <end position="84"/>
    </location>
</feature>
<evidence type="ECO:0000256" key="10">
    <source>
        <dbReference type="ARBA" id="ARBA00049538"/>
    </source>
</evidence>
<dbReference type="STRING" id="1296120.A0A1B9H037"/>
<keyword evidence="5" id="KW-0808">Transferase</keyword>
<dbReference type="InterPro" id="IPR014721">
    <property type="entry name" value="Ribsml_uS5_D2-typ_fold_subgr"/>
</dbReference>
<dbReference type="PROSITE" id="PS00627">
    <property type="entry name" value="GHMP_KINASES_ATP"/>
    <property type="match status" value="1"/>
</dbReference>
<evidence type="ECO:0000256" key="3">
    <source>
        <dbReference type="ARBA" id="ARBA00012315"/>
    </source>
</evidence>
<evidence type="ECO:0000259" key="13">
    <source>
        <dbReference type="Pfam" id="PF10509"/>
    </source>
</evidence>
<dbReference type="InterPro" id="IPR020568">
    <property type="entry name" value="Ribosomal_Su5_D2-typ_SF"/>
</dbReference>
<organism evidence="14 15">
    <name type="scientific">Kwoniella heveanensis BCC8398</name>
    <dbReference type="NCBI Taxonomy" id="1296120"/>
    <lineage>
        <taxon>Eukaryota</taxon>
        <taxon>Fungi</taxon>
        <taxon>Dikarya</taxon>
        <taxon>Basidiomycota</taxon>
        <taxon>Agaricomycotina</taxon>
        <taxon>Tremellomycetes</taxon>
        <taxon>Tremellales</taxon>
        <taxon>Cryptococcaceae</taxon>
        <taxon>Kwoniella</taxon>
    </lineage>
</organism>
<accession>A0A1B9H037</accession>
<dbReference type="PANTHER" id="PTHR10457:SF7">
    <property type="entry name" value="GALACTOKINASE-RELATED"/>
    <property type="match status" value="1"/>
</dbReference>
<dbReference type="GO" id="GO:0006012">
    <property type="term" value="P:galactose metabolic process"/>
    <property type="evidence" value="ECO:0007669"/>
    <property type="project" value="UniProtKB-UniPathway"/>
</dbReference>
<dbReference type="Pfam" id="PF00288">
    <property type="entry name" value="GHMP_kinases_N"/>
    <property type="match status" value="1"/>
</dbReference>
<dbReference type="Pfam" id="PF08544">
    <property type="entry name" value="GHMP_kinases_C"/>
    <property type="match status" value="1"/>
</dbReference>
<evidence type="ECO:0000259" key="12">
    <source>
        <dbReference type="Pfam" id="PF08544"/>
    </source>
</evidence>
<gene>
    <name evidence="14" type="ORF">I316_01887</name>
</gene>
<dbReference type="AlphaFoldDB" id="A0A1B9H037"/>
<dbReference type="UniPathway" id="UPA00214"/>
<comment type="catalytic activity">
    <reaction evidence="10">
        <text>alpha-D-galactose + ATP = alpha-D-galactose 1-phosphate + ADP + H(+)</text>
        <dbReference type="Rhea" id="RHEA:13553"/>
        <dbReference type="ChEBI" id="CHEBI:15378"/>
        <dbReference type="ChEBI" id="CHEBI:28061"/>
        <dbReference type="ChEBI" id="CHEBI:30616"/>
        <dbReference type="ChEBI" id="CHEBI:58336"/>
        <dbReference type="ChEBI" id="CHEBI:456216"/>
        <dbReference type="EC" id="2.7.1.6"/>
    </reaction>
    <physiologicalReaction direction="left-to-right" evidence="10">
        <dbReference type="Rhea" id="RHEA:13554"/>
    </physiologicalReaction>
</comment>
<dbReference type="EMBL" id="KI669495">
    <property type="protein sequence ID" value="OCF36635.1"/>
    <property type="molecule type" value="Genomic_DNA"/>
</dbReference>
<feature type="domain" description="GHMP kinase C-terminal" evidence="12">
    <location>
        <begin position="442"/>
        <end position="510"/>
    </location>
</feature>
<evidence type="ECO:0000256" key="6">
    <source>
        <dbReference type="ARBA" id="ARBA00022741"/>
    </source>
</evidence>
<keyword evidence="6" id="KW-0547">Nucleotide-binding</keyword>
<dbReference type="PRINTS" id="PR00473">
    <property type="entry name" value="GALCTOKINASE"/>
</dbReference>
<dbReference type="InterPro" id="IPR006206">
    <property type="entry name" value="Mevalonate/galactokinase"/>
</dbReference>
<evidence type="ECO:0000259" key="11">
    <source>
        <dbReference type="Pfam" id="PF00288"/>
    </source>
</evidence>
<evidence type="ECO:0000256" key="8">
    <source>
        <dbReference type="ARBA" id="ARBA00022840"/>
    </source>
</evidence>
<evidence type="ECO:0000313" key="15">
    <source>
        <dbReference type="Proteomes" id="UP000092666"/>
    </source>
</evidence>
<reference evidence="15" key="2">
    <citation type="submission" date="2013-12" db="EMBL/GenBank/DDBJ databases">
        <title>Evolution of pathogenesis and genome organization in the Tremellales.</title>
        <authorList>
            <person name="Cuomo C."/>
            <person name="Litvintseva A."/>
            <person name="Heitman J."/>
            <person name="Chen Y."/>
            <person name="Sun S."/>
            <person name="Springer D."/>
            <person name="Dromer F."/>
            <person name="Young S."/>
            <person name="Zeng Q."/>
            <person name="Chapman S."/>
            <person name="Gujja S."/>
            <person name="Saif S."/>
            <person name="Birren B."/>
        </authorList>
    </citation>
    <scope>NUCLEOTIDE SEQUENCE [LARGE SCALE GENOMIC DNA]</scope>
    <source>
        <strain evidence="15">BCC8398</strain>
    </source>
</reference>
<dbReference type="Proteomes" id="UP000092666">
    <property type="component" value="Unassembled WGS sequence"/>
</dbReference>
<sequence length="550" mass="60163">MAAEAPVPTWTKLSDIYSSISAIRRETTRWSDLISSFDSTYGSKPTYVIRAPGRVNVLGEHIDYSLFPVLPAAIEQDILLALRPVSIPVSSHSSTSQRQGIQSESKAVVRISNVEGRYHSSEFTFSHDPLKKTISDNGWDVEQDKAKGWDRYVRFAILECLAELFPDGPTSFHAPNGMEIMVSGTVPAGSGLSSSAAMVVGSVLTFLVANGLEKGKTKAEVVSLAIAAEHRMGLRTGGMDQSASALCLPYTLLHLDFYPTLTPTPLPIPSSLAIVITNSLAPHSLTDSAPEHYNLRVVEVLCATRILAHAWGLSTQIGRKRVWLREVLEVAADKWALDVQAEGRVHSNGTVNGILGREGGWSRHDMIEASAMSKAEFEETYLHFLEIRAERFHLYERILHTLTESLRVHSFARICREISAKDAFISSATPPRMKTAQLQCQLGKLLNQSHECMRDVYECTHPWVDELQQLSLAAGAIGSRMTGGGWGGSVISLLPQSNVPSFLEQIRTTYSPYRGLSDQEFQEAAFATLPGQGAGVYIIGAQAQVDSNAI</sequence>
<dbReference type="Gene3D" id="3.30.70.3170">
    <property type="match status" value="1"/>
</dbReference>
<comment type="pathway">
    <text evidence="1">Carbohydrate metabolism; galactose metabolism.</text>
</comment>
<feature type="domain" description="GHMP kinase N-terminal" evidence="11">
    <location>
        <begin position="166"/>
        <end position="246"/>
    </location>
</feature>
<dbReference type="GO" id="GO:0005524">
    <property type="term" value="F:ATP binding"/>
    <property type="evidence" value="ECO:0007669"/>
    <property type="project" value="UniProtKB-KW"/>
</dbReference>
<dbReference type="InterPro" id="IPR013750">
    <property type="entry name" value="GHMP_kinase_C_dom"/>
</dbReference>
<dbReference type="PRINTS" id="PR00959">
    <property type="entry name" value="MEVGALKINASE"/>
</dbReference>
<reference evidence="14 15" key="1">
    <citation type="submission" date="2013-07" db="EMBL/GenBank/DDBJ databases">
        <title>The Genome Sequence of Cryptococcus heveanensis BCC8398.</title>
        <authorList>
            <consortium name="The Broad Institute Genome Sequencing Platform"/>
            <person name="Cuomo C."/>
            <person name="Litvintseva A."/>
            <person name="Chen Y."/>
            <person name="Heitman J."/>
            <person name="Sun S."/>
            <person name="Springer D."/>
            <person name="Dromer F."/>
            <person name="Young S.K."/>
            <person name="Zeng Q."/>
            <person name="Gargeya S."/>
            <person name="Fitzgerald M."/>
            <person name="Abouelleil A."/>
            <person name="Alvarado L."/>
            <person name="Berlin A.M."/>
            <person name="Chapman S.B."/>
            <person name="Dewar J."/>
            <person name="Goldberg J."/>
            <person name="Griggs A."/>
            <person name="Gujja S."/>
            <person name="Hansen M."/>
            <person name="Howarth C."/>
            <person name="Imamovic A."/>
            <person name="Larimer J."/>
            <person name="McCowan C."/>
            <person name="Murphy C."/>
            <person name="Pearson M."/>
            <person name="Priest M."/>
            <person name="Roberts A."/>
            <person name="Saif S."/>
            <person name="Shea T."/>
            <person name="Sykes S."/>
            <person name="Wortman J."/>
            <person name="Nusbaum C."/>
            <person name="Birren B."/>
        </authorList>
    </citation>
    <scope>NUCLEOTIDE SEQUENCE [LARGE SCALE GENOMIC DNA]</scope>
    <source>
        <strain evidence="14 15">BCC8398</strain>
    </source>
</reference>
<dbReference type="InterPro" id="IPR006204">
    <property type="entry name" value="GHMP_kinase_N_dom"/>
</dbReference>
<proteinExistence type="inferred from homology"/>
<evidence type="ECO:0000256" key="2">
    <source>
        <dbReference type="ARBA" id="ARBA00006566"/>
    </source>
</evidence>
<keyword evidence="8" id="KW-0067">ATP-binding</keyword>
<dbReference type="PIRSF" id="PIRSF000530">
    <property type="entry name" value="Galactokinase"/>
    <property type="match status" value="1"/>
</dbReference>
<dbReference type="Gene3D" id="3.30.230.10">
    <property type="match status" value="1"/>
</dbReference>
<evidence type="ECO:0000256" key="4">
    <source>
        <dbReference type="ARBA" id="ARBA00019487"/>
    </source>
</evidence>
<dbReference type="InterPro" id="IPR000705">
    <property type="entry name" value="Galactokinase"/>
</dbReference>
<dbReference type="SUPFAM" id="SSF54211">
    <property type="entry name" value="Ribosomal protein S5 domain 2-like"/>
    <property type="match status" value="1"/>
</dbReference>
<dbReference type="InterPro" id="IPR006203">
    <property type="entry name" value="GHMP_knse_ATP-bd_CS"/>
</dbReference>
<comment type="similarity">
    <text evidence="2">Belongs to the GHMP kinase family. GalK subfamily.</text>
</comment>
<dbReference type="InterPro" id="IPR036554">
    <property type="entry name" value="GHMP_kinase_C_sf"/>
</dbReference>
<protein>
    <recommendedName>
        <fullName evidence="4">Galactokinase</fullName>
        <ecNumber evidence="3">2.7.1.6</ecNumber>
    </recommendedName>
    <alternativeName>
        <fullName evidence="9">Galactose kinase</fullName>
    </alternativeName>
</protein>
<dbReference type="GO" id="GO:0005829">
    <property type="term" value="C:cytosol"/>
    <property type="evidence" value="ECO:0007669"/>
    <property type="project" value="TreeGrafter"/>
</dbReference>
<evidence type="ECO:0000256" key="7">
    <source>
        <dbReference type="ARBA" id="ARBA00022777"/>
    </source>
</evidence>
<name>A0A1B9H037_9TREE</name>
<dbReference type="SUPFAM" id="SSF55060">
    <property type="entry name" value="GHMP Kinase, C-terminal domain"/>
    <property type="match status" value="1"/>
</dbReference>
<dbReference type="EC" id="2.7.1.6" evidence="3"/>
<dbReference type="Pfam" id="PF10509">
    <property type="entry name" value="GalKase_gal_bdg"/>
    <property type="match status" value="1"/>
</dbReference>
<dbReference type="OrthoDB" id="187738at2759"/>
<keyword evidence="7 14" id="KW-0418">Kinase</keyword>
<evidence type="ECO:0000256" key="5">
    <source>
        <dbReference type="ARBA" id="ARBA00022679"/>
    </source>
</evidence>
<dbReference type="GO" id="GO:0004335">
    <property type="term" value="F:galactokinase activity"/>
    <property type="evidence" value="ECO:0007669"/>
    <property type="project" value="UniProtKB-EC"/>
</dbReference>
<evidence type="ECO:0000256" key="1">
    <source>
        <dbReference type="ARBA" id="ARBA00004947"/>
    </source>
</evidence>
<evidence type="ECO:0000313" key="14">
    <source>
        <dbReference type="EMBL" id="OCF36635.1"/>
    </source>
</evidence>
<evidence type="ECO:0000256" key="9">
    <source>
        <dbReference type="ARBA" id="ARBA00029590"/>
    </source>
</evidence>
<dbReference type="Gene3D" id="1.20.1440.340">
    <property type="match status" value="1"/>
</dbReference>